<evidence type="ECO:0000313" key="20">
    <source>
        <dbReference type="Proteomes" id="UP001165092"/>
    </source>
</evidence>
<evidence type="ECO:0000256" key="16">
    <source>
        <dbReference type="ARBA" id="ARBA00048692"/>
    </source>
</evidence>
<evidence type="ECO:0000256" key="3">
    <source>
        <dbReference type="ARBA" id="ARBA00007487"/>
    </source>
</evidence>
<dbReference type="FunFam" id="1.20.1200.10:FF:000003">
    <property type="entry name" value="ATP:cob(I)alamin adenosyltransferase"/>
    <property type="match status" value="1"/>
</dbReference>
<dbReference type="PANTHER" id="PTHR12213">
    <property type="entry name" value="CORRINOID ADENOSYLTRANSFERASE"/>
    <property type="match status" value="1"/>
</dbReference>
<dbReference type="Gene3D" id="1.20.1200.10">
    <property type="entry name" value="Cobalamin adenosyltransferase-like"/>
    <property type="match status" value="1"/>
</dbReference>
<keyword evidence="11" id="KW-0627">Porphyrin biosynthesis</keyword>
<protein>
    <recommendedName>
        <fullName evidence="5 17">Corrinoid adenosyltransferase</fullName>
        <ecNumber evidence="4 17">2.5.1.17</ecNumber>
    </recommendedName>
    <alternativeName>
        <fullName evidence="12 17">Cob(II)alamin adenosyltransferase</fullName>
    </alternativeName>
    <alternativeName>
        <fullName evidence="14 17">Cob(II)yrinic acid a,c-diamide adenosyltransferase</fullName>
    </alternativeName>
    <alternativeName>
        <fullName evidence="13 17">Cobinamide/cobalamin adenosyltransferase</fullName>
    </alternativeName>
</protein>
<evidence type="ECO:0000256" key="2">
    <source>
        <dbReference type="ARBA" id="ARBA00005121"/>
    </source>
</evidence>
<feature type="domain" description="Cobalamin adenosyltransferase-like" evidence="18">
    <location>
        <begin position="15"/>
        <end position="183"/>
    </location>
</feature>
<dbReference type="PANTHER" id="PTHR12213:SF0">
    <property type="entry name" value="CORRINOID ADENOSYLTRANSFERASE MMAB"/>
    <property type="match status" value="1"/>
</dbReference>
<evidence type="ECO:0000256" key="17">
    <source>
        <dbReference type="RuleBase" id="RU366026"/>
    </source>
</evidence>
<comment type="catalytic activity">
    <reaction evidence="16 17">
        <text>2 cob(II)alamin + reduced [electron-transfer flavoprotein] + 2 ATP = 2 adenosylcob(III)alamin + 2 triphosphate + oxidized [electron-transfer flavoprotein] + 3 H(+)</text>
        <dbReference type="Rhea" id="RHEA:28671"/>
        <dbReference type="Rhea" id="RHEA-COMP:10685"/>
        <dbReference type="Rhea" id="RHEA-COMP:10686"/>
        <dbReference type="ChEBI" id="CHEBI:15378"/>
        <dbReference type="ChEBI" id="CHEBI:16304"/>
        <dbReference type="ChEBI" id="CHEBI:18036"/>
        <dbReference type="ChEBI" id="CHEBI:18408"/>
        <dbReference type="ChEBI" id="CHEBI:30616"/>
        <dbReference type="ChEBI" id="CHEBI:57692"/>
        <dbReference type="ChEBI" id="CHEBI:58307"/>
        <dbReference type="EC" id="2.5.1.17"/>
    </reaction>
</comment>
<comment type="similarity">
    <text evidence="3 17">Belongs to the Cob(I)alamin adenosyltransferase family.</text>
</comment>
<keyword evidence="6" id="KW-0963">Cytoplasm</keyword>
<evidence type="ECO:0000256" key="14">
    <source>
        <dbReference type="ARBA" id="ARBA00033354"/>
    </source>
</evidence>
<evidence type="ECO:0000256" key="6">
    <source>
        <dbReference type="ARBA" id="ARBA00022490"/>
    </source>
</evidence>
<gene>
    <name evidence="19" type="ORF">Nans01_47600</name>
</gene>
<dbReference type="EC" id="2.5.1.17" evidence="4 17"/>
<evidence type="ECO:0000256" key="9">
    <source>
        <dbReference type="ARBA" id="ARBA00022741"/>
    </source>
</evidence>
<dbReference type="RefSeq" id="WP_285761937.1">
    <property type="nucleotide sequence ID" value="NZ_BSQG01000014.1"/>
</dbReference>
<evidence type="ECO:0000256" key="11">
    <source>
        <dbReference type="ARBA" id="ARBA00023244"/>
    </source>
</evidence>
<dbReference type="GO" id="GO:0005737">
    <property type="term" value="C:cytoplasm"/>
    <property type="evidence" value="ECO:0007669"/>
    <property type="project" value="UniProtKB-SubCell"/>
</dbReference>
<evidence type="ECO:0000256" key="1">
    <source>
        <dbReference type="ARBA" id="ARBA00004496"/>
    </source>
</evidence>
<proteinExistence type="inferred from homology"/>
<evidence type="ECO:0000256" key="15">
    <source>
        <dbReference type="ARBA" id="ARBA00048555"/>
    </source>
</evidence>
<name>A0A9W6PBA4_9ACTN</name>
<dbReference type="GO" id="GO:0005524">
    <property type="term" value="F:ATP binding"/>
    <property type="evidence" value="ECO:0007669"/>
    <property type="project" value="UniProtKB-UniRule"/>
</dbReference>
<dbReference type="GO" id="GO:0006779">
    <property type="term" value="P:porphyrin-containing compound biosynthetic process"/>
    <property type="evidence" value="ECO:0007669"/>
    <property type="project" value="UniProtKB-KW"/>
</dbReference>
<dbReference type="InterPro" id="IPR016030">
    <property type="entry name" value="CblAdoTrfase-like"/>
</dbReference>
<keyword evidence="8 17" id="KW-0808">Transferase</keyword>
<dbReference type="NCBIfam" id="TIGR00636">
    <property type="entry name" value="PduO_Nterm"/>
    <property type="match status" value="1"/>
</dbReference>
<dbReference type="EMBL" id="BSQG01000014">
    <property type="protein sequence ID" value="GLU50409.1"/>
    <property type="molecule type" value="Genomic_DNA"/>
</dbReference>
<evidence type="ECO:0000256" key="5">
    <source>
        <dbReference type="ARBA" id="ARBA00020963"/>
    </source>
</evidence>
<dbReference type="InterPro" id="IPR036451">
    <property type="entry name" value="CblAdoTrfase-like_sf"/>
</dbReference>
<evidence type="ECO:0000313" key="19">
    <source>
        <dbReference type="EMBL" id="GLU50409.1"/>
    </source>
</evidence>
<keyword evidence="20" id="KW-1185">Reference proteome</keyword>
<organism evidence="19 20">
    <name type="scientific">Nocardiopsis ansamitocini</name>
    <dbReference type="NCBI Taxonomy" id="1670832"/>
    <lineage>
        <taxon>Bacteria</taxon>
        <taxon>Bacillati</taxon>
        <taxon>Actinomycetota</taxon>
        <taxon>Actinomycetes</taxon>
        <taxon>Streptosporangiales</taxon>
        <taxon>Nocardiopsidaceae</taxon>
        <taxon>Nocardiopsis</taxon>
    </lineage>
</organism>
<dbReference type="Proteomes" id="UP001165092">
    <property type="component" value="Unassembled WGS sequence"/>
</dbReference>
<evidence type="ECO:0000259" key="18">
    <source>
        <dbReference type="Pfam" id="PF01923"/>
    </source>
</evidence>
<reference evidence="19" key="1">
    <citation type="submission" date="2023-02" db="EMBL/GenBank/DDBJ databases">
        <title>Nocardiopsis ansamitocini NBRC 112285.</title>
        <authorList>
            <person name="Ichikawa N."/>
            <person name="Sato H."/>
            <person name="Tonouchi N."/>
        </authorList>
    </citation>
    <scope>NUCLEOTIDE SEQUENCE</scope>
    <source>
        <strain evidence="19">NBRC 112285</strain>
    </source>
</reference>
<dbReference type="InterPro" id="IPR029499">
    <property type="entry name" value="PduO-typ"/>
</dbReference>
<keyword evidence="7 17" id="KW-0169">Cobalamin biosynthesis</keyword>
<evidence type="ECO:0000256" key="13">
    <source>
        <dbReference type="ARBA" id="ARBA00033334"/>
    </source>
</evidence>
<keyword evidence="10 17" id="KW-0067">ATP-binding</keyword>
<dbReference type="GO" id="GO:0009236">
    <property type="term" value="P:cobalamin biosynthetic process"/>
    <property type="evidence" value="ECO:0007669"/>
    <property type="project" value="UniProtKB-UniRule"/>
</dbReference>
<comment type="caution">
    <text evidence="19">The sequence shown here is derived from an EMBL/GenBank/DDBJ whole genome shotgun (WGS) entry which is preliminary data.</text>
</comment>
<sequence length="198" mass="21422">MTKRDTDKPVVLSTIYTRGGDDGSTSLGDMSRTAKTDARLAAYADVEEANAAIGVALSLGEVADDVRALLSRVQNELFDVGADLCTPVVPDPKYPPLRVEAAYIDRLEEACDHYNAGLTKLRSFILPGGPPIAALMHTARVVARRAERTTWSAIEAHGDSVNPLTAKYLNRLSDLLFILCRVVADGDEVLWKPGGQRD</sequence>
<dbReference type="AlphaFoldDB" id="A0A9W6PBA4"/>
<comment type="subcellular location">
    <subcellularLocation>
        <location evidence="1">Cytoplasm</location>
    </subcellularLocation>
</comment>
<keyword evidence="9 17" id="KW-0547">Nucleotide-binding</keyword>
<dbReference type="Pfam" id="PF01923">
    <property type="entry name" value="Cob_adeno_trans"/>
    <property type="match status" value="1"/>
</dbReference>
<accession>A0A9W6PBA4</accession>
<evidence type="ECO:0000256" key="10">
    <source>
        <dbReference type="ARBA" id="ARBA00022840"/>
    </source>
</evidence>
<dbReference type="GO" id="GO:0008817">
    <property type="term" value="F:corrinoid adenosyltransferase activity"/>
    <property type="evidence" value="ECO:0007669"/>
    <property type="project" value="UniProtKB-UniRule"/>
</dbReference>
<evidence type="ECO:0000256" key="12">
    <source>
        <dbReference type="ARBA" id="ARBA00031529"/>
    </source>
</evidence>
<evidence type="ECO:0000256" key="7">
    <source>
        <dbReference type="ARBA" id="ARBA00022573"/>
    </source>
</evidence>
<evidence type="ECO:0000256" key="4">
    <source>
        <dbReference type="ARBA" id="ARBA00012454"/>
    </source>
</evidence>
<evidence type="ECO:0000256" key="8">
    <source>
        <dbReference type="ARBA" id="ARBA00022679"/>
    </source>
</evidence>
<dbReference type="SUPFAM" id="SSF89028">
    <property type="entry name" value="Cobalamin adenosyltransferase-like"/>
    <property type="match status" value="1"/>
</dbReference>
<comment type="pathway">
    <text evidence="2 17">Cofactor biosynthesis; adenosylcobalamin biosynthesis; adenosylcobalamin from cob(II)yrinate a,c-diamide: step 2/7.</text>
</comment>
<comment type="catalytic activity">
    <reaction evidence="15 17">
        <text>2 cob(II)yrinate a,c diamide + reduced [electron-transfer flavoprotein] + 2 ATP = 2 adenosylcob(III)yrinate a,c-diamide + 2 triphosphate + oxidized [electron-transfer flavoprotein] + 3 H(+)</text>
        <dbReference type="Rhea" id="RHEA:11528"/>
        <dbReference type="Rhea" id="RHEA-COMP:10685"/>
        <dbReference type="Rhea" id="RHEA-COMP:10686"/>
        <dbReference type="ChEBI" id="CHEBI:15378"/>
        <dbReference type="ChEBI" id="CHEBI:18036"/>
        <dbReference type="ChEBI" id="CHEBI:30616"/>
        <dbReference type="ChEBI" id="CHEBI:57692"/>
        <dbReference type="ChEBI" id="CHEBI:58307"/>
        <dbReference type="ChEBI" id="CHEBI:58503"/>
        <dbReference type="ChEBI" id="CHEBI:58537"/>
        <dbReference type="EC" id="2.5.1.17"/>
    </reaction>
</comment>